<dbReference type="InterPro" id="IPR036388">
    <property type="entry name" value="WH-like_DNA-bd_sf"/>
</dbReference>
<dbReference type="InterPro" id="IPR013761">
    <property type="entry name" value="SAM/pointed_sf"/>
</dbReference>
<dbReference type="GO" id="GO:0000981">
    <property type="term" value="F:DNA-binding transcription factor activity, RNA polymerase II-specific"/>
    <property type="evidence" value="ECO:0007669"/>
    <property type="project" value="TreeGrafter"/>
</dbReference>
<evidence type="ECO:0000256" key="1">
    <source>
        <dbReference type="ARBA" id="ARBA00005562"/>
    </source>
</evidence>
<dbReference type="GO" id="GO:0043565">
    <property type="term" value="F:sequence-specific DNA binding"/>
    <property type="evidence" value="ECO:0007669"/>
    <property type="project" value="InterPro"/>
</dbReference>
<feature type="domain" description="ETS" evidence="4">
    <location>
        <begin position="219"/>
        <end position="298"/>
    </location>
</feature>
<dbReference type="Gene3D" id="1.10.150.50">
    <property type="entry name" value="Transcription Factor, Ets-1"/>
    <property type="match status" value="1"/>
</dbReference>
<dbReference type="SMART" id="SM00413">
    <property type="entry name" value="ETS"/>
    <property type="match status" value="1"/>
</dbReference>
<gene>
    <name evidence="5" type="ORF">AGLY_010648</name>
</gene>
<protein>
    <recommendedName>
        <fullName evidence="4">ETS domain-containing protein</fullName>
    </recommendedName>
</protein>
<dbReference type="PROSITE" id="PS50061">
    <property type="entry name" value="ETS_DOMAIN_3"/>
    <property type="match status" value="1"/>
</dbReference>
<dbReference type="InterPro" id="IPR046328">
    <property type="entry name" value="ETS_fam"/>
</dbReference>
<dbReference type="Pfam" id="PF00178">
    <property type="entry name" value="Ets"/>
    <property type="match status" value="1"/>
</dbReference>
<dbReference type="Pfam" id="PF02198">
    <property type="entry name" value="SAM_PNT"/>
    <property type="match status" value="1"/>
</dbReference>
<comment type="caution">
    <text evidence="5">The sequence shown here is derived from an EMBL/GenBank/DDBJ whole genome shotgun (WGS) entry which is preliminary data.</text>
</comment>
<dbReference type="SMART" id="SM00251">
    <property type="entry name" value="SAM_PNT"/>
    <property type="match status" value="1"/>
</dbReference>
<reference evidence="5 6" key="1">
    <citation type="submission" date="2019-08" db="EMBL/GenBank/DDBJ databases">
        <title>The genome of the soybean aphid Biotype 1, its phylome, world population structure and adaptation to the North American continent.</title>
        <authorList>
            <person name="Giordano R."/>
            <person name="Donthu R.K."/>
            <person name="Hernandez A.G."/>
            <person name="Wright C.L."/>
            <person name="Zimin A.V."/>
        </authorList>
    </citation>
    <scope>NUCLEOTIDE SEQUENCE [LARGE SCALE GENOMIC DNA]</scope>
    <source>
        <tissue evidence="5">Whole aphids</tissue>
    </source>
</reference>
<accession>A0A6G0TE57</accession>
<comment type="similarity">
    <text evidence="1 3">Belongs to the ETS family.</text>
</comment>
<evidence type="ECO:0000313" key="5">
    <source>
        <dbReference type="EMBL" id="KAE9531442.1"/>
    </source>
</evidence>
<dbReference type="InterPro" id="IPR036390">
    <property type="entry name" value="WH_DNA-bd_sf"/>
</dbReference>
<proteinExistence type="inferred from homology"/>
<sequence>MSAAEFTLYRNSHYRSSNYFITIYLFLYFRKFSYVTCMHRTSQFINKYRLYINETSANNRSNPWMESAEWHETVFVIGKRTNEGTFDVENCKVFDKNGYRWIVEQEFYKRLEIPDDPGKWDQVQVHTWMQWAKNEYNLTNLNITGLTINGKQLVSDNFCWNIAGLENKSSNDDFWTHVCLLKTMHKVYIKQNDEECIDICIILNYKNKMHLNSDFNHGIEIWQFLLNLLTDSEYQNVIEWVNNEGTFKIIKPNTVSIMWGLIKNNWRMNYNKMAAALRYHYGKGILERAKGKHVYKFAGDIKSMIGYNPMDMKSMFQQESI</sequence>
<dbReference type="EMBL" id="VYZN01000041">
    <property type="protein sequence ID" value="KAE9531442.1"/>
    <property type="molecule type" value="Genomic_DNA"/>
</dbReference>
<dbReference type="PRINTS" id="PR00454">
    <property type="entry name" value="ETSDOMAIN"/>
</dbReference>
<dbReference type="InterPro" id="IPR003118">
    <property type="entry name" value="Pointed_dom"/>
</dbReference>
<dbReference type="GO" id="GO:0005634">
    <property type="term" value="C:nucleus"/>
    <property type="evidence" value="ECO:0007669"/>
    <property type="project" value="UniProtKB-SubCell"/>
</dbReference>
<evidence type="ECO:0000259" key="4">
    <source>
        <dbReference type="PROSITE" id="PS50061"/>
    </source>
</evidence>
<dbReference type="SUPFAM" id="SSF46785">
    <property type="entry name" value="Winged helix' DNA-binding domain"/>
    <property type="match status" value="1"/>
</dbReference>
<keyword evidence="3" id="KW-0539">Nucleus</keyword>
<evidence type="ECO:0000313" key="6">
    <source>
        <dbReference type="Proteomes" id="UP000475862"/>
    </source>
</evidence>
<comment type="subcellular location">
    <subcellularLocation>
        <location evidence="3">Nucleus</location>
    </subcellularLocation>
</comment>
<organism evidence="5 6">
    <name type="scientific">Aphis glycines</name>
    <name type="common">Soybean aphid</name>
    <dbReference type="NCBI Taxonomy" id="307491"/>
    <lineage>
        <taxon>Eukaryota</taxon>
        <taxon>Metazoa</taxon>
        <taxon>Ecdysozoa</taxon>
        <taxon>Arthropoda</taxon>
        <taxon>Hexapoda</taxon>
        <taxon>Insecta</taxon>
        <taxon>Pterygota</taxon>
        <taxon>Neoptera</taxon>
        <taxon>Paraneoptera</taxon>
        <taxon>Hemiptera</taxon>
        <taxon>Sternorrhyncha</taxon>
        <taxon>Aphidomorpha</taxon>
        <taxon>Aphidoidea</taxon>
        <taxon>Aphididae</taxon>
        <taxon>Aphidini</taxon>
        <taxon>Aphis</taxon>
        <taxon>Aphis</taxon>
    </lineage>
</organism>
<dbReference type="AlphaFoldDB" id="A0A6G0TE57"/>
<dbReference type="SUPFAM" id="SSF47769">
    <property type="entry name" value="SAM/Pointed domain"/>
    <property type="match status" value="1"/>
</dbReference>
<dbReference type="PANTHER" id="PTHR11849">
    <property type="entry name" value="ETS"/>
    <property type="match status" value="1"/>
</dbReference>
<evidence type="ECO:0000256" key="2">
    <source>
        <dbReference type="ARBA" id="ARBA00023125"/>
    </source>
</evidence>
<name>A0A6G0TE57_APHGL</name>
<keyword evidence="2 3" id="KW-0238">DNA-binding</keyword>
<dbReference type="OrthoDB" id="10067219at2759"/>
<evidence type="ECO:0000256" key="3">
    <source>
        <dbReference type="RuleBase" id="RU004019"/>
    </source>
</evidence>
<dbReference type="GO" id="GO:0030154">
    <property type="term" value="P:cell differentiation"/>
    <property type="evidence" value="ECO:0007669"/>
    <property type="project" value="TreeGrafter"/>
</dbReference>
<keyword evidence="6" id="KW-1185">Reference proteome</keyword>
<dbReference type="InterPro" id="IPR000418">
    <property type="entry name" value="Ets_dom"/>
</dbReference>
<dbReference type="Gene3D" id="1.10.10.10">
    <property type="entry name" value="Winged helix-like DNA-binding domain superfamily/Winged helix DNA-binding domain"/>
    <property type="match status" value="1"/>
</dbReference>
<dbReference type="Proteomes" id="UP000475862">
    <property type="component" value="Unassembled WGS sequence"/>
</dbReference>